<dbReference type="InterPro" id="IPR050583">
    <property type="entry name" value="Mycobacterial_A85_antigen"/>
</dbReference>
<dbReference type="Proteomes" id="UP000624709">
    <property type="component" value="Unassembled WGS sequence"/>
</dbReference>
<dbReference type="PANTHER" id="PTHR48098:SF1">
    <property type="entry name" value="DIACYLGLYCEROL ACYLTRANSFERASE_MYCOLYLTRANSFERASE AG85A"/>
    <property type="match status" value="1"/>
</dbReference>
<evidence type="ECO:0000313" key="2">
    <source>
        <dbReference type="Proteomes" id="UP000624709"/>
    </source>
</evidence>
<reference evidence="1 2" key="1">
    <citation type="submission" date="2021-01" db="EMBL/GenBank/DDBJ databases">
        <title>Whole genome shotgun sequence of Actinoplanes palleronii NBRC 14916.</title>
        <authorList>
            <person name="Komaki H."/>
            <person name="Tamura T."/>
        </authorList>
    </citation>
    <scope>NUCLEOTIDE SEQUENCE [LARGE SCALE GENOMIC DNA]</scope>
    <source>
        <strain evidence="1 2">NBRC 14916</strain>
    </source>
</reference>
<sequence>MRTDLIRGSLAGAAYTVLTPDGWTRSERLPLILVLHGANSSAEVLAMMQPIVEAADLPRTLVACVSTPTAGGFYLGRWERLVADEFPAHLAAEFGAASFALLGSSMGGFGALRIAFADPGRFTAVAAVSPALLPEGELGARHTLGVLAQLGAETVTSESVPHRLRANADAIRASGLPIMLRCGDRDVFHLHDGTEQLHRALWDLDIAHDYHLVRDGDHGGPEATASLRAAFAFVGAAQRSRAGSFPGTDDRALADAWLAWSANDRQGDPPRLDFFGPSASTALRVLMADELAAATRADPDTTRRYGRLP</sequence>
<organism evidence="1 2">
    <name type="scientific">Actinoplanes palleronii</name>
    <dbReference type="NCBI Taxonomy" id="113570"/>
    <lineage>
        <taxon>Bacteria</taxon>
        <taxon>Bacillati</taxon>
        <taxon>Actinomycetota</taxon>
        <taxon>Actinomycetes</taxon>
        <taxon>Micromonosporales</taxon>
        <taxon>Micromonosporaceae</taxon>
        <taxon>Actinoplanes</taxon>
    </lineage>
</organism>
<dbReference type="InterPro" id="IPR029058">
    <property type="entry name" value="AB_hydrolase_fold"/>
</dbReference>
<dbReference type="Pfam" id="PF00756">
    <property type="entry name" value="Esterase"/>
    <property type="match status" value="1"/>
</dbReference>
<dbReference type="PANTHER" id="PTHR48098">
    <property type="entry name" value="ENTEROCHELIN ESTERASE-RELATED"/>
    <property type="match status" value="1"/>
</dbReference>
<comment type="caution">
    <text evidence="1">The sequence shown here is derived from an EMBL/GenBank/DDBJ whole genome shotgun (WGS) entry which is preliminary data.</text>
</comment>
<keyword evidence="2" id="KW-1185">Reference proteome</keyword>
<dbReference type="Gene3D" id="3.40.50.1820">
    <property type="entry name" value="alpha/beta hydrolase"/>
    <property type="match status" value="1"/>
</dbReference>
<dbReference type="InterPro" id="IPR000801">
    <property type="entry name" value="Esterase-like"/>
</dbReference>
<dbReference type="RefSeq" id="WP_203826758.1">
    <property type="nucleotide sequence ID" value="NZ_BAAATY010000012.1"/>
</dbReference>
<protein>
    <recommendedName>
        <fullName evidence="3">Esterase</fullName>
    </recommendedName>
</protein>
<evidence type="ECO:0000313" key="1">
    <source>
        <dbReference type="EMBL" id="GIE68427.1"/>
    </source>
</evidence>
<dbReference type="EMBL" id="BOMS01000061">
    <property type="protein sequence ID" value="GIE68427.1"/>
    <property type="molecule type" value="Genomic_DNA"/>
</dbReference>
<evidence type="ECO:0008006" key="3">
    <source>
        <dbReference type="Google" id="ProtNLM"/>
    </source>
</evidence>
<gene>
    <name evidence="1" type="ORF">Apa02nite_045350</name>
</gene>
<name>A0ABQ4BCW1_9ACTN</name>
<proteinExistence type="predicted"/>
<dbReference type="SUPFAM" id="SSF53474">
    <property type="entry name" value="alpha/beta-Hydrolases"/>
    <property type="match status" value="1"/>
</dbReference>
<accession>A0ABQ4BCW1</accession>